<keyword evidence="7 10" id="KW-0472">Membrane</keyword>
<dbReference type="Gene3D" id="1.20.1080.10">
    <property type="entry name" value="Glycerol uptake facilitator protein"/>
    <property type="match status" value="1"/>
</dbReference>
<comment type="subcellular location">
    <subcellularLocation>
        <location evidence="1">Cell membrane</location>
        <topology evidence="1">Multi-pass membrane protein</topology>
    </subcellularLocation>
</comment>
<evidence type="ECO:0000313" key="12">
    <source>
        <dbReference type="Proteomes" id="UP001177295"/>
    </source>
</evidence>
<evidence type="ECO:0000256" key="10">
    <source>
        <dbReference type="SAM" id="Phobius"/>
    </source>
</evidence>
<feature type="transmembrane region" description="Helical" evidence="10">
    <location>
        <begin position="199"/>
        <end position="221"/>
    </location>
</feature>
<protein>
    <submittedName>
        <fullName evidence="11">Aquaporin</fullName>
    </submittedName>
</protein>
<keyword evidence="6 10" id="KW-1133">Transmembrane helix</keyword>
<sequence length="318" mass="33402">MATRKAASTKKATAKKPAAAKASKTTVRTVSASAPKKKAPAVKTEPVVTVAKREKTTTLPKNIINVIFAELVGTFILTLVALTSFNDGSIGAIAIGFALSIIVMTVGAVSGAHVNPAVTLGLWSVRKLKPILLPFYWGSQFLGAMLAVILTNTIAHNSINFSFDNFTSMDWSIFGIELVGTAVFLFALTAAVTREQLNVGLRALTIGLALTVGLLSSNYLLNKTKTQAVADYQKASQSANSSKDVEIPHSAYVKSASLNPAIALAMTDHTKAELTNSSASAGEVSKSRFTLESLLGALIGAMVGSNLYLLIANSKKND</sequence>
<evidence type="ECO:0000313" key="11">
    <source>
        <dbReference type="EMBL" id="WIO46193.1"/>
    </source>
</evidence>
<dbReference type="InterPro" id="IPR000425">
    <property type="entry name" value="MIP"/>
</dbReference>
<accession>A0ABY8WV61</accession>
<feature type="transmembrane region" description="Helical" evidence="10">
    <location>
        <begin position="131"/>
        <end position="151"/>
    </location>
</feature>
<evidence type="ECO:0000256" key="5">
    <source>
        <dbReference type="ARBA" id="ARBA00022692"/>
    </source>
</evidence>
<evidence type="ECO:0000256" key="3">
    <source>
        <dbReference type="ARBA" id="ARBA00022448"/>
    </source>
</evidence>
<organism evidence="11 12">
    <name type="scientific">Candidatus Southlakia epibionticum</name>
    <dbReference type="NCBI Taxonomy" id="3043284"/>
    <lineage>
        <taxon>Bacteria</taxon>
        <taxon>Candidatus Saccharimonadota</taxon>
        <taxon>Candidatus Saccharimonadia</taxon>
        <taxon>Candidatus Saccharimonadales</taxon>
        <taxon>Candidatus Saccharimonadaceae</taxon>
        <taxon>Candidatus Southlakia</taxon>
    </lineage>
</organism>
<dbReference type="PANTHER" id="PTHR19139:SF199">
    <property type="entry name" value="MIP17260P"/>
    <property type="match status" value="1"/>
</dbReference>
<dbReference type="PRINTS" id="PR00783">
    <property type="entry name" value="MINTRINSICP"/>
</dbReference>
<gene>
    <name evidence="11" type="ORF">SEML1_0574</name>
</gene>
<dbReference type="PROSITE" id="PS00221">
    <property type="entry name" value="MIP"/>
    <property type="match status" value="1"/>
</dbReference>
<evidence type="ECO:0000256" key="4">
    <source>
        <dbReference type="ARBA" id="ARBA00022475"/>
    </source>
</evidence>
<feature type="transmembrane region" description="Helical" evidence="10">
    <location>
        <begin position="62"/>
        <end position="82"/>
    </location>
</feature>
<feature type="compositionally biased region" description="Low complexity" evidence="9">
    <location>
        <begin position="1"/>
        <end position="34"/>
    </location>
</feature>
<evidence type="ECO:0000256" key="7">
    <source>
        <dbReference type="ARBA" id="ARBA00023136"/>
    </source>
</evidence>
<keyword evidence="4" id="KW-1003">Cell membrane</keyword>
<feature type="transmembrane region" description="Helical" evidence="10">
    <location>
        <begin position="88"/>
        <end position="110"/>
    </location>
</feature>
<dbReference type="Pfam" id="PF00230">
    <property type="entry name" value="MIP"/>
    <property type="match status" value="1"/>
</dbReference>
<name>A0ABY8WV61_9BACT</name>
<keyword evidence="12" id="KW-1185">Reference proteome</keyword>
<proteinExistence type="inferred from homology"/>
<reference evidence="11 12" key="1">
    <citation type="journal article" date="2023" name="Cell">
        <title>Genetic manipulation of Patescibacteria provides mechanistic insights into microbial dark matter and the epibiotic lifestyle.</title>
        <authorList>
            <person name="Wang Y."/>
            <person name="Gallagher L.A."/>
            <person name="Andrade P.A."/>
            <person name="Liu A."/>
            <person name="Humphreys I.R."/>
            <person name="Turkarslan S."/>
            <person name="Cutler K.J."/>
            <person name="Arrieta-Ortiz M.L."/>
            <person name="Li Y."/>
            <person name="Radey M.C."/>
            <person name="McLean J.S."/>
            <person name="Cong Q."/>
            <person name="Baker D."/>
            <person name="Baliga N.S."/>
            <person name="Peterson S.B."/>
            <person name="Mougous J.D."/>
        </authorList>
    </citation>
    <scope>NUCLEOTIDE SEQUENCE [LARGE SCALE GENOMIC DNA]</scope>
    <source>
        <strain evidence="11 12">ML1</strain>
    </source>
</reference>
<feature type="transmembrane region" description="Helical" evidence="10">
    <location>
        <begin position="294"/>
        <end position="312"/>
    </location>
</feature>
<dbReference type="SUPFAM" id="SSF81338">
    <property type="entry name" value="Aquaporin-like"/>
    <property type="match status" value="1"/>
</dbReference>
<dbReference type="InterPro" id="IPR034294">
    <property type="entry name" value="Aquaporin_transptr"/>
</dbReference>
<keyword evidence="5 8" id="KW-0812">Transmembrane</keyword>
<dbReference type="EMBL" id="CP124550">
    <property type="protein sequence ID" value="WIO46193.1"/>
    <property type="molecule type" value="Genomic_DNA"/>
</dbReference>
<dbReference type="RefSeq" id="WP_376753734.1">
    <property type="nucleotide sequence ID" value="NZ_CP124550.1"/>
</dbReference>
<feature type="region of interest" description="Disordered" evidence="9">
    <location>
        <begin position="1"/>
        <end position="38"/>
    </location>
</feature>
<evidence type="ECO:0000256" key="9">
    <source>
        <dbReference type="SAM" id="MobiDB-lite"/>
    </source>
</evidence>
<feature type="transmembrane region" description="Helical" evidence="10">
    <location>
        <begin position="171"/>
        <end position="192"/>
    </location>
</feature>
<evidence type="ECO:0000256" key="8">
    <source>
        <dbReference type="RuleBase" id="RU000477"/>
    </source>
</evidence>
<evidence type="ECO:0000256" key="6">
    <source>
        <dbReference type="ARBA" id="ARBA00022989"/>
    </source>
</evidence>
<comment type="similarity">
    <text evidence="2 8">Belongs to the MIP/aquaporin (TC 1.A.8) family.</text>
</comment>
<evidence type="ECO:0000256" key="1">
    <source>
        <dbReference type="ARBA" id="ARBA00004651"/>
    </source>
</evidence>
<dbReference type="PANTHER" id="PTHR19139">
    <property type="entry name" value="AQUAPORIN TRANSPORTER"/>
    <property type="match status" value="1"/>
</dbReference>
<dbReference type="Proteomes" id="UP001177295">
    <property type="component" value="Chromosome"/>
</dbReference>
<evidence type="ECO:0000256" key="2">
    <source>
        <dbReference type="ARBA" id="ARBA00006175"/>
    </source>
</evidence>
<dbReference type="InterPro" id="IPR023271">
    <property type="entry name" value="Aquaporin-like"/>
</dbReference>
<keyword evidence="3 8" id="KW-0813">Transport</keyword>
<dbReference type="InterPro" id="IPR022357">
    <property type="entry name" value="MIP_CS"/>
</dbReference>